<dbReference type="AlphaFoldDB" id="A0A8S3RC85"/>
<evidence type="ECO:0000313" key="3">
    <source>
        <dbReference type="Proteomes" id="UP000683360"/>
    </source>
</evidence>
<feature type="region of interest" description="Disordered" evidence="1">
    <location>
        <begin position="1"/>
        <end position="26"/>
    </location>
</feature>
<dbReference type="EMBL" id="CAJPWZ010000957">
    <property type="protein sequence ID" value="CAG2204470.1"/>
    <property type="molecule type" value="Genomic_DNA"/>
</dbReference>
<keyword evidence="3" id="KW-1185">Reference proteome</keyword>
<evidence type="ECO:0000313" key="2">
    <source>
        <dbReference type="EMBL" id="CAG2204470.1"/>
    </source>
</evidence>
<protein>
    <submittedName>
        <fullName evidence="2">Uncharacterized protein</fullName>
    </submittedName>
</protein>
<accession>A0A8S3RC85</accession>
<dbReference type="Proteomes" id="UP000683360">
    <property type="component" value="Unassembled WGS sequence"/>
</dbReference>
<sequence length="193" mass="21877">MGSGKQSSSNRTRKTFQTEQDLKTRKNSLGELLKTQNPASVFETAENASRNIPEEFALGIKPPGSKFVTTNDLIDESIKTKNSGYANISDITNYKEDILLSDNKFKIRRLKRNGQFEELSPSITDDDLSFEGIHVTKKNEIILGFTNRRAYSAGFLELTHMIFSPPKMVSTYNKSIMRRVESNSKEFITLPKK</sequence>
<organism evidence="2 3">
    <name type="scientific">Mytilus edulis</name>
    <name type="common">Blue mussel</name>
    <dbReference type="NCBI Taxonomy" id="6550"/>
    <lineage>
        <taxon>Eukaryota</taxon>
        <taxon>Metazoa</taxon>
        <taxon>Spiralia</taxon>
        <taxon>Lophotrochozoa</taxon>
        <taxon>Mollusca</taxon>
        <taxon>Bivalvia</taxon>
        <taxon>Autobranchia</taxon>
        <taxon>Pteriomorphia</taxon>
        <taxon>Mytilida</taxon>
        <taxon>Mytiloidea</taxon>
        <taxon>Mytilidae</taxon>
        <taxon>Mytilinae</taxon>
        <taxon>Mytilus</taxon>
    </lineage>
</organism>
<name>A0A8S3RC85_MYTED</name>
<evidence type="ECO:0000256" key="1">
    <source>
        <dbReference type="SAM" id="MobiDB-lite"/>
    </source>
</evidence>
<reference evidence="2" key="1">
    <citation type="submission" date="2021-03" db="EMBL/GenBank/DDBJ databases">
        <authorList>
            <person name="Bekaert M."/>
        </authorList>
    </citation>
    <scope>NUCLEOTIDE SEQUENCE</scope>
</reference>
<gene>
    <name evidence="2" type="ORF">MEDL_18941</name>
</gene>
<feature type="compositionally biased region" description="Polar residues" evidence="1">
    <location>
        <begin position="1"/>
        <end position="19"/>
    </location>
</feature>
<proteinExistence type="predicted"/>
<dbReference type="OrthoDB" id="10437657at2759"/>
<comment type="caution">
    <text evidence="2">The sequence shown here is derived from an EMBL/GenBank/DDBJ whole genome shotgun (WGS) entry which is preliminary data.</text>
</comment>